<gene>
    <name evidence="4" type="ORF">HOLleu_23790</name>
</gene>
<evidence type="ECO:0000256" key="1">
    <source>
        <dbReference type="ARBA" id="ARBA00022703"/>
    </source>
</evidence>
<keyword evidence="5" id="KW-1185">Reference proteome</keyword>
<evidence type="ECO:0000313" key="4">
    <source>
        <dbReference type="EMBL" id="KAJ8033527.1"/>
    </source>
</evidence>
<dbReference type="SMART" id="SM00266">
    <property type="entry name" value="CAD"/>
    <property type="match status" value="1"/>
</dbReference>
<dbReference type="PANTHER" id="PTHR31025:SF29">
    <property type="entry name" value="SI:CH211-196P9.1"/>
    <property type="match status" value="1"/>
</dbReference>
<dbReference type="Gene3D" id="3.10.20.10">
    <property type="match status" value="1"/>
</dbReference>
<dbReference type="AlphaFoldDB" id="A0A9Q1BVB8"/>
<accession>A0A9Q1BVB8</accession>
<evidence type="ECO:0000259" key="3">
    <source>
        <dbReference type="SMART" id="SM00266"/>
    </source>
</evidence>
<name>A0A9Q1BVB8_HOLLE</name>
<dbReference type="SUPFAM" id="SSF54277">
    <property type="entry name" value="CAD &amp; PB1 domains"/>
    <property type="match status" value="1"/>
</dbReference>
<reference evidence="4" key="1">
    <citation type="submission" date="2021-10" db="EMBL/GenBank/DDBJ databases">
        <title>Tropical sea cucumber genome reveals ecological adaptation and Cuvierian tubules defense mechanism.</title>
        <authorList>
            <person name="Chen T."/>
        </authorList>
    </citation>
    <scope>NUCLEOTIDE SEQUENCE</scope>
    <source>
        <strain evidence="4">Nanhai2018</strain>
        <tissue evidence="4">Muscle</tissue>
    </source>
</reference>
<dbReference type="OrthoDB" id="10057306at2759"/>
<dbReference type="GO" id="GO:0006915">
    <property type="term" value="P:apoptotic process"/>
    <property type="evidence" value="ECO:0007669"/>
    <property type="project" value="UniProtKB-KW"/>
</dbReference>
<protein>
    <recommendedName>
        <fullName evidence="3">CIDE-N domain-containing protein</fullName>
    </recommendedName>
</protein>
<keyword evidence="1" id="KW-0053">Apoptosis</keyword>
<proteinExistence type="predicted"/>
<evidence type="ECO:0000313" key="5">
    <source>
        <dbReference type="Proteomes" id="UP001152320"/>
    </source>
</evidence>
<dbReference type="Pfam" id="PF02017">
    <property type="entry name" value="CIDE-N"/>
    <property type="match status" value="1"/>
</dbReference>
<feature type="domain" description="CIDE-N" evidence="3">
    <location>
        <begin position="4"/>
        <end position="74"/>
    </location>
</feature>
<dbReference type="EMBL" id="JAIZAY010000011">
    <property type="protein sequence ID" value="KAJ8033527.1"/>
    <property type="molecule type" value="Genomic_DNA"/>
</dbReference>
<dbReference type="PANTHER" id="PTHR31025">
    <property type="entry name" value="SI:CH211-196P9.1-RELATED"/>
    <property type="match status" value="1"/>
</dbReference>
<evidence type="ECO:0000256" key="2">
    <source>
        <dbReference type="SAM" id="MobiDB-lite"/>
    </source>
</evidence>
<dbReference type="InterPro" id="IPR003508">
    <property type="entry name" value="CIDE-N_dom"/>
</dbReference>
<sequence>MPIIRLFRNETRKVVVFREFQDLVETAKKKFKIAEDVVLVDKEDGAEIDEDALVPLIENEPKTAIMVLKKGEKWVSPAAAPLRMNSDSDTDVISEEEVNTSDVNLPSSSSSVPPMKRFRQLEAEQPTTDETAEDTYVLFSYLKLIRAILQKSASGATVLAEYRNQKSLTEKSRRLLVNLVVANMMEVHGKTPPTASKRKYAIGIVNLFESLKDPHTLTGHEAFFDERSNTGFIAARIKNVNRGERISGQSNILKDTPCKNDGGPRCKRPLPSSSEDLQSDKDDITTDINWLKHTPAVAADANMVFEKMKSTLSVRRNMVNAETPAANILKEFPQFQITPGLIEQDFRLMFPNEHPKLLERWPSIKQKIIALARKSTDGATAELLATVDRGPCEDLELGSWDKETATILLVLCLLPPANHGRAGVSKLPIMKAVDFLIQFEKSGCSIDAFLEKNTTAMQPHLLALGPTKKSISQYFIVVDHIALPCPARDALGAFDVLFKSHYVFGLHYNGQQEHRQNNLEVDVEYVDYDDDNVVGDELATSAVLSPQELQKQAAGLICKMSATLQVSQNTLNQLAESMDNIIGEITGSVQAVVDKTFQEHGLEKDSDVYNDIKTHLDTLSNPFQELNSEFKRNKYFSRQGMVDPHEISLGVRMDSRINKVTGIHEQVPVNDTFIYIPIIRTLELLIKHPDVLHFITHNHKSHDNVIKDYCDANQFQQSPIFQEDCNALQLHFFYDDFETVNPLGSKTCIHKIGAFYFVLKNLPPRLNSSLNNIQCAALCHTEDIKKYGFEPILKHLVKDLNYLSEHGILLPNGHYKKGTITQFSADNLGANSLFGFVESFSASHYCRLCLTNREDAQLLYSESNMRMRDKDSHNLHVQQAEQHDTVHVLGVKRGSVLNSCAFFHIVHNFSLDVMHDLLEGVVQYEIKLVLSYLISGREPALITLNQLNKEIASFDYGSTEKSNKPSQIKLHSQGNAIGQKAMQSWCLIRHLPLIIGHLLEERDMPYFELLLKLLDCMDIIFSPKVTHGLIAQLGILIVDHHTKFHEVFPTHSLIPKHHFMVHYPTCLREVGPLIHVWCMRYEAKHNYFCQIANNCRNFKNICKTVAKRHQINQMYHFNSERPLETFQVGPGSETVISNLSLECIDTVVSTLPDATLLTEVFDVNWVNLCGTEYKCHHVLCYDYMDDMPSFGQVQHILVQKDIVYFVLLVLKTLYYKTLFHAFAVQEVTPQQTVVKKASELIDFKPLSLLRSQSRSDQHSYVCPRHILFQ</sequence>
<comment type="caution">
    <text evidence="4">The sequence shown here is derived from an EMBL/GenBank/DDBJ whole genome shotgun (WGS) entry which is preliminary data.</text>
</comment>
<feature type="region of interest" description="Disordered" evidence="2">
    <location>
        <begin position="248"/>
        <end position="280"/>
    </location>
</feature>
<organism evidence="4 5">
    <name type="scientific">Holothuria leucospilota</name>
    <name type="common">Black long sea cucumber</name>
    <name type="synonym">Mertensiothuria leucospilota</name>
    <dbReference type="NCBI Taxonomy" id="206669"/>
    <lineage>
        <taxon>Eukaryota</taxon>
        <taxon>Metazoa</taxon>
        <taxon>Echinodermata</taxon>
        <taxon>Eleutherozoa</taxon>
        <taxon>Echinozoa</taxon>
        <taxon>Holothuroidea</taxon>
        <taxon>Aspidochirotacea</taxon>
        <taxon>Aspidochirotida</taxon>
        <taxon>Holothuriidae</taxon>
        <taxon>Holothuria</taxon>
    </lineage>
</organism>
<dbReference type="Proteomes" id="UP001152320">
    <property type="component" value="Chromosome 11"/>
</dbReference>